<evidence type="ECO:0000256" key="1">
    <source>
        <dbReference type="SAM" id="MobiDB-lite"/>
    </source>
</evidence>
<dbReference type="Gene3D" id="1.10.238.10">
    <property type="entry name" value="EF-hand"/>
    <property type="match status" value="2"/>
</dbReference>
<feature type="region of interest" description="Disordered" evidence="1">
    <location>
        <begin position="103"/>
        <end position="300"/>
    </location>
</feature>
<dbReference type="PROSITE" id="PS50031">
    <property type="entry name" value="EH"/>
    <property type="match status" value="2"/>
</dbReference>
<name>A0A9Q1BHW2_HOLLE</name>
<dbReference type="SMART" id="SM00027">
    <property type="entry name" value="EH"/>
    <property type="match status" value="2"/>
</dbReference>
<dbReference type="GO" id="GO:0016197">
    <property type="term" value="P:endosomal transport"/>
    <property type="evidence" value="ECO:0007669"/>
    <property type="project" value="TreeGrafter"/>
</dbReference>
<feature type="region of interest" description="Disordered" evidence="1">
    <location>
        <begin position="418"/>
        <end position="693"/>
    </location>
</feature>
<dbReference type="PANTHER" id="PTHR11216">
    <property type="entry name" value="EH DOMAIN"/>
    <property type="match status" value="1"/>
</dbReference>
<feature type="compositionally biased region" description="Basic and acidic residues" evidence="1">
    <location>
        <begin position="556"/>
        <end position="565"/>
    </location>
</feature>
<feature type="compositionally biased region" description="Polar residues" evidence="1">
    <location>
        <begin position="150"/>
        <end position="160"/>
    </location>
</feature>
<dbReference type="PROSITE" id="PS50222">
    <property type="entry name" value="EF_HAND_2"/>
    <property type="match status" value="1"/>
</dbReference>
<accession>A0A9Q1BHW2</accession>
<dbReference type="OrthoDB" id="207120at2759"/>
<dbReference type="PANTHER" id="PTHR11216:SF174">
    <property type="entry name" value="GH06923P"/>
    <property type="match status" value="1"/>
</dbReference>
<feature type="compositionally biased region" description="Polar residues" evidence="1">
    <location>
        <begin position="253"/>
        <end position="271"/>
    </location>
</feature>
<dbReference type="CDD" id="cd00052">
    <property type="entry name" value="EH"/>
    <property type="match status" value="1"/>
</dbReference>
<gene>
    <name evidence="4" type="ORF">HOLleu_31653</name>
</gene>
<feature type="compositionally biased region" description="Acidic residues" evidence="1">
    <location>
        <begin position="291"/>
        <end position="300"/>
    </location>
</feature>
<evidence type="ECO:0000313" key="4">
    <source>
        <dbReference type="EMBL" id="KAJ8026733.1"/>
    </source>
</evidence>
<feature type="domain" description="EH" evidence="2">
    <location>
        <begin position="10"/>
        <end position="88"/>
    </location>
</feature>
<feature type="compositionally biased region" description="Basic and acidic residues" evidence="1">
    <location>
        <begin position="273"/>
        <end position="290"/>
    </location>
</feature>
<feature type="domain" description="EF-hand" evidence="3">
    <location>
        <begin position="345"/>
        <end position="376"/>
    </location>
</feature>
<dbReference type="InterPro" id="IPR000261">
    <property type="entry name" value="EH_dom"/>
</dbReference>
<feature type="compositionally biased region" description="Polar residues" evidence="1">
    <location>
        <begin position="578"/>
        <end position="607"/>
    </location>
</feature>
<feature type="compositionally biased region" description="Pro residues" evidence="1">
    <location>
        <begin position="175"/>
        <end position="189"/>
    </location>
</feature>
<dbReference type="InterPro" id="IPR011992">
    <property type="entry name" value="EF-hand-dom_pair"/>
</dbReference>
<keyword evidence="5" id="KW-1185">Reference proteome</keyword>
<dbReference type="GO" id="GO:0005509">
    <property type="term" value="F:calcium ion binding"/>
    <property type="evidence" value="ECO:0007669"/>
    <property type="project" value="InterPro"/>
</dbReference>
<dbReference type="GO" id="GO:0005737">
    <property type="term" value="C:cytoplasm"/>
    <property type="evidence" value="ECO:0007669"/>
    <property type="project" value="TreeGrafter"/>
</dbReference>
<dbReference type="Pfam" id="PF12763">
    <property type="entry name" value="EH"/>
    <property type="match status" value="2"/>
</dbReference>
<feature type="compositionally biased region" description="Basic and acidic residues" evidence="1">
    <location>
        <begin position="744"/>
        <end position="761"/>
    </location>
</feature>
<dbReference type="SUPFAM" id="SSF47473">
    <property type="entry name" value="EF-hand"/>
    <property type="match status" value="2"/>
</dbReference>
<feature type="region of interest" description="Disordered" evidence="1">
    <location>
        <begin position="717"/>
        <end position="786"/>
    </location>
</feature>
<dbReference type="GO" id="GO:0006897">
    <property type="term" value="P:endocytosis"/>
    <property type="evidence" value="ECO:0007669"/>
    <property type="project" value="TreeGrafter"/>
</dbReference>
<comment type="caution">
    <text evidence="4">The sequence shown here is derived from an EMBL/GenBank/DDBJ whole genome shotgun (WGS) entry which is preliminary data.</text>
</comment>
<feature type="compositionally biased region" description="Basic and acidic residues" evidence="1">
    <location>
        <begin position="498"/>
        <end position="517"/>
    </location>
</feature>
<dbReference type="Proteomes" id="UP001152320">
    <property type="component" value="Chromosome 16"/>
</dbReference>
<sequence length="836" mass="92319">MEGSFLSPQEQKYYSDHFTRYDVEKTGKLSNSQAMDLFKSSDVPINTLKQISDLCGAERVGHYGRSQFFIALKLIALVQSGKPLPSSLDGISLGLELPLPVFGENVNDTEPPDRRMEFENPGFIGNAPEADFSRLNGSGFPPPPQKTRAGITSKNNLQSIDEQDGSSPQEYSPSSSPPASPEPLLPPHPSSLSSPSHEPGTVLGVTRQPGLPVASTPRNKPLEGTAHLEKDPGGPGPLTGAEEGWAQFEADRSQVTQPSADMNNSWATFPQTKDVEENHTENNRVLKAEPEATEEEDEDDPWVITKEQKKYYTTQFQTLQPDLSSSIKGPDAKAFFEKSKLPTYELSQIWQLSDVNKDGTLFLEEFCTAMHLVVLRKHDISLPERLPASLIPKIGNNEATMQPEPVLPSSAIVITPLNSRKHSGRSVTPPSSESEVKPDENWATFQDSPFPGPPSPSSQTPVNFDFASISPDPDAGIFQPKPVHLAPDGKPLADEEQTGERPRTFSDPLQLERREEPIASQSPAKVRSLTHADTIDSTPTKIAPPPSAQKRASKQIHSEGQEVHDVTPPPPRSRSRSYTGPTLRSQLNQLKSQTLTPLRLSRQQALTEESEGNRSLPAGAIEPISPLAPAPPPRKNGHNRAASLDLNQLDQLDRVTAESGRPNRPLVPPRPSAQIQDVNVQYPHTPKRAYSMEERHLPRTENFPEMRPHEGTIAEVNEKEGPPQLPPRPVLPDDLHQDSLSSKSSDRHHSVELDTENNDKKDRRRHVSAPASSFKKPKAKDRRAVQAAIRAAKEENVKLRRLNNELHQELSQLTEDRVALEAKLQKLRPFHKLTSS</sequence>
<dbReference type="GO" id="GO:0005886">
    <property type="term" value="C:plasma membrane"/>
    <property type="evidence" value="ECO:0007669"/>
    <property type="project" value="TreeGrafter"/>
</dbReference>
<dbReference type="AlphaFoldDB" id="A0A9Q1BHW2"/>
<dbReference type="InterPro" id="IPR002048">
    <property type="entry name" value="EF_hand_dom"/>
</dbReference>
<dbReference type="EMBL" id="JAIZAY010000016">
    <property type="protein sequence ID" value="KAJ8026733.1"/>
    <property type="molecule type" value="Genomic_DNA"/>
</dbReference>
<evidence type="ECO:0000259" key="2">
    <source>
        <dbReference type="PROSITE" id="PS50031"/>
    </source>
</evidence>
<evidence type="ECO:0000313" key="5">
    <source>
        <dbReference type="Proteomes" id="UP001152320"/>
    </source>
</evidence>
<feature type="domain" description="EH" evidence="2">
    <location>
        <begin position="308"/>
        <end position="397"/>
    </location>
</feature>
<evidence type="ECO:0000259" key="3">
    <source>
        <dbReference type="PROSITE" id="PS50222"/>
    </source>
</evidence>
<organism evidence="4 5">
    <name type="scientific">Holothuria leucospilota</name>
    <name type="common">Black long sea cucumber</name>
    <name type="synonym">Mertensiothuria leucospilota</name>
    <dbReference type="NCBI Taxonomy" id="206669"/>
    <lineage>
        <taxon>Eukaryota</taxon>
        <taxon>Metazoa</taxon>
        <taxon>Echinodermata</taxon>
        <taxon>Eleutherozoa</taxon>
        <taxon>Echinozoa</taxon>
        <taxon>Holothuroidea</taxon>
        <taxon>Aspidochirotacea</taxon>
        <taxon>Aspidochirotida</taxon>
        <taxon>Holothuriidae</taxon>
        <taxon>Holothuria</taxon>
    </lineage>
</organism>
<reference evidence="4" key="1">
    <citation type="submission" date="2021-10" db="EMBL/GenBank/DDBJ databases">
        <title>Tropical sea cucumber genome reveals ecological adaptation and Cuvierian tubules defense mechanism.</title>
        <authorList>
            <person name="Chen T."/>
        </authorList>
    </citation>
    <scope>NUCLEOTIDE SEQUENCE</scope>
    <source>
        <strain evidence="4">Nanhai2018</strain>
        <tissue evidence="4">Muscle</tissue>
    </source>
</reference>
<feature type="compositionally biased region" description="Low complexity" evidence="1">
    <location>
        <begin position="190"/>
        <end position="199"/>
    </location>
</feature>
<proteinExistence type="predicted"/>
<protein>
    <submittedName>
        <fullName evidence="4">RalBP1-associated Eps domain-containing protein 1</fullName>
    </submittedName>
</protein>